<dbReference type="HOGENOM" id="CLU_1915928_0_0_6"/>
<accession>B4SMU2</accession>
<dbReference type="AlphaFoldDB" id="B4SMU2"/>
<dbReference type="EMBL" id="CP001111">
    <property type="protein sequence ID" value="ACF53551.1"/>
    <property type="molecule type" value="Genomic_DNA"/>
</dbReference>
<dbReference type="OrthoDB" id="6052527at2"/>
<evidence type="ECO:0000313" key="2">
    <source>
        <dbReference type="Proteomes" id="UP000001867"/>
    </source>
</evidence>
<sequence length="132" mass="14838">MKTEFLSEYYDGLIQGVLSDDGRLFYSFCVHADFSDVSQDRLYWVIPIDDVEDQQLRNCLLQGGEGALDAFLRATFLDRHGMVLEGNPESWSGTELRFEPRGDAHASFLRYPSVDVLAGVSARHTSAATTRK</sequence>
<dbReference type="KEGG" id="smt:Smal_3852"/>
<dbReference type="RefSeq" id="WP_012512420.1">
    <property type="nucleotide sequence ID" value="NC_011071.1"/>
</dbReference>
<name>B4SMU2_STRM5</name>
<evidence type="ECO:0000313" key="1">
    <source>
        <dbReference type="EMBL" id="ACF53551.1"/>
    </source>
</evidence>
<dbReference type="Proteomes" id="UP000001867">
    <property type="component" value="Chromosome"/>
</dbReference>
<reference evidence="1 2" key="1">
    <citation type="submission" date="2008-06" db="EMBL/GenBank/DDBJ databases">
        <title>Complete sequence of Stenotrophomonas maltophilia R551-3.</title>
        <authorList>
            <consortium name="US DOE Joint Genome Institute"/>
            <person name="Lucas S."/>
            <person name="Copeland A."/>
            <person name="Lapidus A."/>
            <person name="Glavina del Rio T."/>
            <person name="Dalin E."/>
            <person name="Tice H."/>
            <person name="Pitluck S."/>
            <person name="Chain P."/>
            <person name="Malfatti S."/>
            <person name="Shin M."/>
            <person name="Vergez L."/>
            <person name="Lang D."/>
            <person name="Schmutz J."/>
            <person name="Larimer F."/>
            <person name="Land M."/>
            <person name="Hauser L."/>
            <person name="Kyrpides N."/>
            <person name="Mikhailova N."/>
            <person name="Taghavi S."/>
            <person name="Monchy S."/>
            <person name="Newman L."/>
            <person name="Vangronsveld J."/>
            <person name="van der Lelie D."/>
            <person name="Richardson P."/>
        </authorList>
    </citation>
    <scope>NUCLEOTIDE SEQUENCE [LARGE SCALE GENOMIC DNA]</scope>
    <source>
        <strain evidence="1 2">R551-3</strain>
    </source>
</reference>
<organism evidence="1 2">
    <name type="scientific">Stenotrophomonas maltophilia (strain R551-3)</name>
    <dbReference type="NCBI Taxonomy" id="391008"/>
    <lineage>
        <taxon>Bacteria</taxon>
        <taxon>Pseudomonadati</taxon>
        <taxon>Pseudomonadota</taxon>
        <taxon>Gammaproteobacteria</taxon>
        <taxon>Lysobacterales</taxon>
        <taxon>Lysobacteraceae</taxon>
        <taxon>Stenotrophomonas</taxon>
        <taxon>Stenotrophomonas maltophilia group</taxon>
    </lineage>
</organism>
<proteinExistence type="predicted"/>
<protein>
    <submittedName>
        <fullName evidence="1">Uncharacterized protein</fullName>
    </submittedName>
</protein>
<gene>
    <name evidence="1" type="ordered locus">Smal_3852</name>
</gene>